<evidence type="ECO:0000256" key="6">
    <source>
        <dbReference type="ARBA" id="ARBA00022777"/>
    </source>
</evidence>
<dbReference type="SUPFAM" id="SSF56112">
    <property type="entry name" value="Protein kinase-like (PK-like)"/>
    <property type="match status" value="1"/>
</dbReference>
<keyword evidence="6 11" id="KW-0418">Kinase</keyword>
<dbReference type="EC" id="2.7.11.1" evidence="2"/>
<evidence type="ECO:0000256" key="4">
    <source>
        <dbReference type="ARBA" id="ARBA00022679"/>
    </source>
</evidence>
<evidence type="ECO:0000256" key="7">
    <source>
        <dbReference type="ARBA" id="ARBA00022840"/>
    </source>
</evidence>
<dbReference type="InterPro" id="IPR011009">
    <property type="entry name" value="Kinase-like_dom_sf"/>
</dbReference>
<evidence type="ECO:0000256" key="1">
    <source>
        <dbReference type="ARBA" id="ARBA00010886"/>
    </source>
</evidence>
<dbReference type="GeneID" id="37019194"/>
<evidence type="ECO:0000313" key="12">
    <source>
        <dbReference type="Proteomes" id="UP000245771"/>
    </source>
</evidence>
<keyword evidence="7" id="KW-0067">ATP-binding</keyword>
<dbReference type="Proteomes" id="UP000245771">
    <property type="component" value="Unassembled WGS sequence"/>
</dbReference>
<dbReference type="SMART" id="SM00220">
    <property type="entry name" value="S_TKc"/>
    <property type="match status" value="1"/>
</dbReference>
<dbReference type="AlphaFoldDB" id="A0A316V7S6"/>
<evidence type="ECO:0000259" key="10">
    <source>
        <dbReference type="PROSITE" id="PS50011"/>
    </source>
</evidence>
<dbReference type="PROSITE" id="PS50011">
    <property type="entry name" value="PROTEIN_KINASE_DOM"/>
    <property type="match status" value="1"/>
</dbReference>
<keyword evidence="5" id="KW-0547">Nucleotide-binding</keyword>
<dbReference type="InterPro" id="IPR000719">
    <property type="entry name" value="Prot_kinase_dom"/>
</dbReference>
<dbReference type="Pfam" id="PF00069">
    <property type="entry name" value="Pkinase"/>
    <property type="match status" value="1"/>
</dbReference>
<comment type="catalytic activity">
    <reaction evidence="8">
        <text>L-threonyl-[protein] + ATP = O-phospho-L-threonyl-[protein] + ADP + H(+)</text>
        <dbReference type="Rhea" id="RHEA:46608"/>
        <dbReference type="Rhea" id="RHEA-COMP:11060"/>
        <dbReference type="Rhea" id="RHEA-COMP:11605"/>
        <dbReference type="ChEBI" id="CHEBI:15378"/>
        <dbReference type="ChEBI" id="CHEBI:30013"/>
        <dbReference type="ChEBI" id="CHEBI:30616"/>
        <dbReference type="ChEBI" id="CHEBI:61977"/>
        <dbReference type="ChEBI" id="CHEBI:456216"/>
        <dbReference type="EC" id="2.7.11.1"/>
    </reaction>
</comment>
<feature type="domain" description="Protein kinase" evidence="10">
    <location>
        <begin position="20"/>
        <end position="283"/>
    </location>
</feature>
<evidence type="ECO:0000256" key="8">
    <source>
        <dbReference type="ARBA" id="ARBA00047899"/>
    </source>
</evidence>
<evidence type="ECO:0000256" key="2">
    <source>
        <dbReference type="ARBA" id="ARBA00012513"/>
    </source>
</evidence>
<proteinExistence type="inferred from homology"/>
<comment type="similarity">
    <text evidence="1">Belongs to the protein kinase superfamily. NEK Ser/Thr protein kinase family. NIMA subfamily.</text>
</comment>
<organism evidence="11 12">
    <name type="scientific">Meira miltonrushii</name>
    <dbReference type="NCBI Taxonomy" id="1280837"/>
    <lineage>
        <taxon>Eukaryota</taxon>
        <taxon>Fungi</taxon>
        <taxon>Dikarya</taxon>
        <taxon>Basidiomycota</taxon>
        <taxon>Ustilaginomycotina</taxon>
        <taxon>Exobasidiomycetes</taxon>
        <taxon>Exobasidiales</taxon>
        <taxon>Brachybasidiaceae</taxon>
        <taxon>Meira</taxon>
    </lineage>
</organism>
<dbReference type="Gene3D" id="1.10.510.10">
    <property type="entry name" value="Transferase(Phosphotransferase) domain 1"/>
    <property type="match status" value="1"/>
</dbReference>
<dbReference type="STRING" id="1280837.A0A316V7S6"/>
<keyword evidence="4" id="KW-0808">Transferase</keyword>
<dbReference type="PANTHER" id="PTHR44899">
    <property type="entry name" value="CAMK FAMILY PROTEIN KINASE"/>
    <property type="match status" value="1"/>
</dbReference>
<evidence type="ECO:0000256" key="9">
    <source>
        <dbReference type="ARBA" id="ARBA00048679"/>
    </source>
</evidence>
<dbReference type="OrthoDB" id="10250725at2759"/>
<dbReference type="InParanoid" id="A0A316V7S6"/>
<reference evidence="11 12" key="1">
    <citation type="journal article" date="2018" name="Mol. Biol. Evol.">
        <title>Broad Genomic Sampling Reveals a Smut Pathogenic Ancestry of the Fungal Clade Ustilaginomycotina.</title>
        <authorList>
            <person name="Kijpornyongpan T."/>
            <person name="Mondo S.J."/>
            <person name="Barry K."/>
            <person name="Sandor L."/>
            <person name="Lee J."/>
            <person name="Lipzen A."/>
            <person name="Pangilinan J."/>
            <person name="LaButti K."/>
            <person name="Hainaut M."/>
            <person name="Henrissat B."/>
            <person name="Grigoriev I.V."/>
            <person name="Spatafora J.W."/>
            <person name="Aime M.C."/>
        </authorList>
    </citation>
    <scope>NUCLEOTIDE SEQUENCE [LARGE SCALE GENOMIC DNA]</scope>
    <source>
        <strain evidence="11 12">MCA 3882</strain>
    </source>
</reference>
<evidence type="ECO:0000256" key="3">
    <source>
        <dbReference type="ARBA" id="ARBA00022527"/>
    </source>
</evidence>
<sequence length="291" mass="32748">MPPISRTESGAASPSNLDAYEPIGVIGSGTFGVIRKVKRVTDGKVFAQKELHFERMSDRDRKMIVSEVNILRTLTHQNIVRYEERFVDRENGILYIIMEYCQGGDLGSTIRECRKTKKLLTEEVVLSYLSQMIQGLDACHNAPTSPSRVILHRDLKPENIFLDGEQTVKIGDFGLSKEVAAHSFACTYVGTPYYMSPELAAGAHYDVKSDIWALGCVAYELCGLRPPFDATTQAELTRKIQLGHVPELPRGYSRTLGDMIRSMLCLDPSKRPTTRTLMQHPLIRLASRRRE</sequence>
<protein>
    <recommendedName>
        <fullName evidence="2">non-specific serine/threonine protein kinase</fullName>
        <ecNumber evidence="2">2.7.11.1</ecNumber>
    </recommendedName>
</protein>
<dbReference type="RefSeq" id="XP_025353380.1">
    <property type="nucleotide sequence ID" value="XM_025497413.1"/>
</dbReference>
<dbReference type="Gene3D" id="3.30.200.20">
    <property type="entry name" value="Phosphorylase Kinase, domain 1"/>
    <property type="match status" value="2"/>
</dbReference>
<dbReference type="EMBL" id="KZ819605">
    <property type="protein sequence ID" value="PWN33078.1"/>
    <property type="molecule type" value="Genomic_DNA"/>
</dbReference>
<keyword evidence="12" id="KW-1185">Reference proteome</keyword>
<evidence type="ECO:0000256" key="5">
    <source>
        <dbReference type="ARBA" id="ARBA00022741"/>
    </source>
</evidence>
<keyword evidence="3" id="KW-0723">Serine/threonine-protein kinase</keyword>
<dbReference type="InterPro" id="IPR008271">
    <property type="entry name" value="Ser/Thr_kinase_AS"/>
</dbReference>
<comment type="catalytic activity">
    <reaction evidence="9">
        <text>L-seryl-[protein] + ATP = O-phospho-L-seryl-[protein] + ADP + H(+)</text>
        <dbReference type="Rhea" id="RHEA:17989"/>
        <dbReference type="Rhea" id="RHEA-COMP:9863"/>
        <dbReference type="Rhea" id="RHEA-COMP:11604"/>
        <dbReference type="ChEBI" id="CHEBI:15378"/>
        <dbReference type="ChEBI" id="CHEBI:29999"/>
        <dbReference type="ChEBI" id="CHEBI:30616"/>
        <dbReference type="ChEBI" id="CHEBI:83421"/>
        <dbReference type="ChEBI" id="CHEBI:456216"/>
        <dbReference type="EC" id="2.7.11.1"/>
    </reaction>
</comment>
<gene>
    <name evidence="11" type="ORF">FA14DRAFT_149852</name>
</gene>
<feature type="non-terminal residue" evidence="11">
    <location>
        <position position="291"/>
    </location>
</feature>
<name>A0A316V7S6_9BASI</name>
<accession>A0A316V7S6</accession>
<dbReference type="PIRSF" id="PIRSF000654">
    <property type="entry name" value="Integrin-linked_kinase"/>
    <property type="match status" value="1"/>
</dbReference>
<dbReference type="PANTHER" id="PTHR44899:SF10">
    <property type="entry name" value="NIMA-RELATED KINASE 2"/>
    <property type="match status" value="1"/>
</dbReference>
<evidence type="ECO:0000313" key="11">
    <source>
        <dbReference type="EMBL" id="PWN33078.1"/>
    </source>
</evidence>
<dbReference type="PROSITE" id="PS00108">
    <property type="entry name" value="PROTEIN_KINASE_ST"/>
    <property type="match status" value="1"/>
</dbReference>
<dbReference type="InterPro" id="IPR051131">
    <property type="entry name" value="NEK_Ser/Thr_kinase_NIMA"/>
</dbReference>
<dbReference type="CDD" id="cd08217">
    <property type="entry name" value="STKc_Nek2"/>
    <property type="match status" value="1"/>
</dbReference>
<dbReference type="GO" id="GO:0005524">
    <property type="term" value="F:ATP binding"/>
    <property type="evidence" value="ECO:0007669"/>
    <property type="project" value="UniProtKB-KW"/>
</dbReference>
<dbReference type="FunFam" id="3.30.200.20:FF:000097">
    <property type="entry name" value="Probable serine/threonine-protein kinase nek1"/>
    <property type="match status" value="1"/>
</dbReference>
<dbReference type="GO" id="GO:0004674">
    <property type="term" value="F:protein serine/threonine kinase activity"/>
    <property type="evidence" value="ECO:0007669"/>
    <property type="project" value="UniProtKB-KW"/>
</dbReference>